<evidence type="ECO:0000256" key="5">
    <source>
        <dbReference type="ARBA" id="ARBA00023125"/>
    </source>
</evidence>
<dbReference type="InterPro" id="IPR036388">
    <property type="entry name" value="WH-like_DNA-bd_sf"/>
</dbReference>
<keyword evidence="5 9" id="KW-0238">DNA-binding</keyword>
<keyword evidence="2 8" id="KW-0597">Phosphoprotein</keyword>
<gene>
    <name evidence="12" type="ORF">JOC49_001803</name>
</gene>
<evidence type="ECO:0000259" key="11">
    <source>
        <dbReference type="PROSITE" id="PS51755"/>
    </source>
</evidence>
<protein>
    <recommendedName>
        <fullName evidence="1">Stage 0 sporulation protein A homolog</fullName>
    </recommendedName>
</protein>
<reference evidence="12 13" key="1">
    <citation type="submission" date="2021-01" db="EMBL/GenBank/DDBJ databases">
        <title>Genomic Encyclopedia of Type Strains, Phase IV (KMG-IV): sequencing the most valuable type-strain genomes for metagenomic binning, comparative biology and taxonomic classification.</title>
        <authorList>
            <person name="Goeker M."/>
        </authorList>
    </citation>
    <scope>NUCLEOTIDE SEQUENCE [LARGE SCALE GENOMIC DNA]</scope>
    <source>
        <strain evidence="12 13">DSM 24436</strain>
    </source>
</reference>
<accession>A0ABS2MS90</accession>
<dbReference type="InterPro" id="IPR011006">
    <property type="entry name" value="CheY-like_superfamily"/>
</dbReference>
<evidence type="ECO:0000256" key="4">
    <source>
        <dbReference type="ARBA" id="ARBA00023015"/>
    </source>
</evidence>
<dbReference type="Gene3D" id="3.40.50.2300">
    <property type="match status" value="1"/>
</dbReference>
<keyword evidence="4" id="KW-0805">Transcription regulation</keyword>
<evidence type="ECO:0000256" key="1">
    <source>
        <dbReference type="ARBA" id="ARBA00018672"/>
    </source>
</evidence>
<dbReference type="InterPro" id="IPR001867">
    <property type="entry name" value="OmpR/PhoB-type_DNA-bd"/>
</dbReference>
<keyword evidence="3" id="KW-0902">Two-component regulatory system</keyword>
<proteinExistence type="predicted"/>
<dbReference type="Proteomes" id="UP000767854">
    <property type="component" value="Unassembled WGS sequence"/>
</dbReference>
<name>A0ABS2MS90_9FIRM</name>
<dbReference type="CDD" id="cd00383">
    <property type="entry name" value="trans_reg_C"/>
    <property type="match status" value="1"/>
</dbReference>
<dbReference type="PANTHER" id="PTHR48111:SF22">
    <property type="entry name" value="REGULATOR OF RPOS"/>
    <property type="match status" value="1"/>
</dbReference>
<sequence length="229" mass="26504">MHTILVIEDDIKIARFIELELQHEGFTVQTANDGRTGLDLALEGNFDLVILDIMLPGLNGMEVCRRVRLNSDIPIIMLTAKDDTMDKVMGLDFGADDYMTKPFAIEELLARIRRVFRKPTQAPQSQAHLFVSGNLTIDYNQYTASYDGHPIELTKTEFDLLHYLAENRNIALSREQILDKVWGYDYFGETKIVDVYIRYLRSKIDDYFDTKFIHTVRGVGYLFKDENHQ</sequence>
<evidence type="ECO:0000256" key="6">
    <source>
        <dbReference type="ARBA" id="ARBA00023163"/>
    </source>
</evidence>
<keyword evidence="13" id="KW-1185">Reference proteome</keyword>
<dbReference type="Pfam" id="PF00072">
    <property type="entry name" value="Response_reg"/>
    <property type="match status" value="1"/>
</dbReference>
<feature type="modified residue" description="4-aspartylphosphate" evidence="8">
    <location>
        <position position="52"/>
    </location>
</feature>
<dbReference type="InterPro" id="IPR039420">
    <property type="entry name" value="WalR-like"/>
</dbReference>
<dbReference type="GO" id="GO:0003677">
    <property type="term" value="F:DNA binding"/>
    <property type="evidence" value="ECO:0007669"/>
    <property type="project" value="UniProtKB-KW"/>
</dbReference>
<evidence type="ECO:0000256" key="8">
    <source>
        <dbReference type="PROSITE-ProRule" id="PRU00169"/>
    </source>
</evidence>
<feature type="DNA-binding region" description="OmpR/PhoB-type" evidence="9">
    <location>
        <begin position="127"/>
        <end position="225"/>
    </location>
</feature>
<dbReference type="SMART" id="SM00862">
    <property type="entry name" value="Trans_reg_C"/>
    <property type="match status" value="1"/>
</dbReference>
<dbReference type="SMART" id="SM00448">
    <property type="entry name" value="REC"/>
    <property type="match status" value="1"/>
</dbReference>
<dbReference type="SUPFAM" id="SSF52172">
    <property type="entry name" value="CheY-like"/>
    <property type="match status" value="1"/>
</dbReference>
<dbReference type="CDD" id="cd17574">
    <property type="entry name" value="REC_OmpR"/>
    <property type="match status" value="1"/>
</dbReference>
<dbReference type="InterPro" id="IPR001789">
    <property type="entry name" value="Sig_transdc_resp-reg_receiver"/>
</dbReference>
<dbReference type="PANTHER" id="PTHR48111">
    <property type="entry name" value="REGULATOR OF RPOS"/>
    <property type="match status" value="1"/>
</dbReference>
<dbReference type="Gene3D" id="1.10.10.10">
    <property type="entry name" value="Winged helix-like DNA-binding domain superfamily/Winged helix DNA-binding domain"/>
    <property type="match status" value="1"/>
</dbReference>
<evidence type="ECO:0000259" key="10">
    <source>
        <dbReference type="PROSITE" id="PS50110"/>
    </source>
</evidence>
<dbReference type="Gene3D" id="6.10.250.690">
    <property type="match status" value="1"/>
</dbReference>
<organism evidence="12 13">
    <name type="scientific">Fusibacter tunisiensis</name>
    <dbReference type="NCBI Taxonomy" id="1008308"/>
    <lineage>
        <taxon>Bacteria</taxon>
        <taxon>Bacillati</taxon>
        <taxon>Bacillota</taxon>
        <taxon>Clostridia</taxon>
        <taxon>Eubacteriales</taxon>
        <taxon>Eubacteriales Family XII. Incertae Sedis</taxon>
        <taxon>Fusibacter</taxon>
    </lineage>
</organism>
<dbReference type="PROSITE" id="PS50110">
    <property type="entry name" value="RESPONSE_REGULATORY"/>
    <property type="match status" value="1"/>
</dbReference>
<dbReference type="PROSITE" id="PS51755">
    <property type="entry name" value="OMPR_PHOB"/>
    <property type="match status" value="1"/>
</dbReference>
<feature type="domain" description="OmpR/PhoB-type" evidence="11">
    <location>
        <begin position="127"/>
        <end position="225"/>
    </location>
</feature>
<comment type="function">
    <text evidence="7">May play the central regulatory role in sporulation. It may be an element of the effector pathway responsible for the activation of sporulation genes in response to nutritional stress. Spo0A may act in concert with spo0H (a sigma factor) to control the expression of some genes that are critical to the sporulation process.</text>
</comment>
<dbReference type="Pfam" id="PF00486">
    <property type="entry name" value="Trans_reg_C"/>
    <property type="match status" value="1"/>
</dbReference>
<evidence type="ECO:0000313" key="12">
    <source>
        <dbReference type="EMBL" id="MBM7562260.1"/>
    </source>
</evidence>
<evidence type="ECO:0000313" key="13">
    <source>
        <dbReference type="Proteomes" id="UP000767854"/>
    </source>
</evidence>
<feature type="domain" description="Response regulatory" evidence="10">
    <location>
        <begin position="3"/>
        <end position="116"/>
    </location>
</feature>
<evidence type="ECO:0000256" key="2">
    <source>
        <dbReference type="ARBA" id="ARBA00022553"/>
    </source>
</evidence>
<evidence type="ECO:0000256" key="7">
    <source>
        <dbReference type="ARBA" id="ARBA00024867"/>
    </source>
</evidence>
<evidence type="ECO:0000256" key="3">
    <source>
        <dbReference type="ARBA" id="ARBA00023012"/>
    </source>
</evidence>
<dbReference type="RefSeq" id="WP_204664497.1">
    <property type="nucleotide sequence ID" value="NZ_JAFBDT010000014.1"/>
</dbReference>
<comment type="caution">
    <text evidence="12">The sequence shown here is derived from an EMBL/GenBank/DDBJ whole genome shotgun (WGS) entry which is preliminary data.</text>
</comment>
<keyword evidence="6" id="KW-0804">Transcription</keyword>
<evidence type="ECO:0000256" key="9">
    <source>
        <dbReference type="PROSITE-ProRule" id="PRU01091"/>
    </source>
</evidence>
<dbReference type="EMBL" id="JAFBDT010000014">
    <property type="protein sequence ID" value="MBM7562260.1"/>
    <property type="molecule type" value="Genomic_DNA"/>
</dbReference>